<dbReference type="Proteomes" id="UP001359469">
    <property type="component" value="Unassembled WGS sequence"/>
</dbReference>
<gene>
    <name evidence="1" type="ORF">WCU84_19625</name>
</gene>
<dbReference type="EMBL" id="JBBBOO010000022">
    <property type="protein sequence ID" value="MEI7065835.1"/>
    <property type="molecule type" value="Genomic_DNA"/>
</dbReference>
<organism evidence="1 2">
    <name type="scientific">Dickeya chrysanthemi</name>
    <name type="common">Pectobacterium chrysanthemi</name>
    <name type="synonym">Erwinia chrysanthemi</name>
    <dbReference type="NCBI Taxonomy" id="556"/>
    <lineage>
        <taxon>Bacteria</taxon>
        <taxon>Pseudomonadati</taxon>
        <taxon>Pseudomonadota</taxon>
        <taxon>Gammaproteobacteria</taxon>
        <taxon>Enterobacterales</taxon>
        <taxon>Pectobacteriaceae</taxon>
        <taxon>Dickeya</taxon>
    </lineage>
</organism>
<sequence length="71" mass="7410">MDEWGYSAGRIIICKVAECLPASDQYPADDGHLVHLGYGVFGVAGIDIAIVDTVVAIGNDGAINWDSGMVS</sequence>
<accession>A0ABU8JTN5</accession>
<comment type="caution">
    <text evidence="1">The sequence shown here is derived from an EMBL/GenBank/DDBJ whole genome shotgun (WGS) entry which is preliminary data.</text>
</comment>
<evidence type="ECO:0000313" key="1">
    <source>
        <dbReference type="EMBL" id="MEI7065835.1"/>
    </source>
</evidence>
<proteinExistence type="predicted"/>
<protein>
    <submittedName>
        <fullName evidence="1">Uncharacterized protein</fullName>
    </submittedName>
</protein>
<evidence type="ECO:0000313" key="2">
    <source>
        <dbReference type="Proteomes" id="UP001359469"/>
    </source>
</evidence>
<keyword evidence="2" id="KW-1185">Reference proteome</keyword>
<reference evidence="1 2" key="1">
    <citation type="submission" date="2024-03" db="EMBL/GenBank/DDBJ databases">
        <title>Analysis of soft rot Pectobacteriaceae population diversity in US potato growing regions between 2016 and 2022.</title>
        <authorList>
            <person name="Ma X."/>
            <person name="Zhang X."/>
            <person name="Stodghill P."/>
            <person name="Rioux R."/>
            <person name="Babler B."/>
            <person name="Shrestha S."/>
            <person name="Babler B."/>
            <person name="Rivedal H."/>
            <person name="Frost K."/>
            <person name="Hao J."/>
            <person name="Secor G."/>
            <person name="Swingle B."/>
        </authorList>
    </citation>
    <scope>NUCLEOTIDE SEQUENCE [LARGE SCALE GENOMIC DNA]</scope>
    <source>
        <strain evidence="1 2">SR64</strain>
    </source>
</reference>
<name>A0ABU8JTN5_DICCH</name>